<protein>
    <submittedName>
        <fullName evidence="1">Uncharacterized protein</fullName>
    </submittedName>
</protein>
<evidence type="ECO:0000313" key="1">
    <source>
        <dbReference type="EMBL" id="QLH03640.1"/>
    </source>
</evidence>
<dbReference type="EMBL" id="CP026993">
    <property type="protein sequence ID" value="QLH03640.1"/>
    <property type="molecule type" value="Genomic_DNA"/>
</dbReference>
<accession>A0A7D5QZQ4</accession>
<reference evidence="1 2" key="1">
    <citation type="submission" date="2018-02" db="EMBL/GenBank/DDBJ databases">
        <title>Complete genome of Nitrosopumilus cobalaminigenes HCA1.</title>
        <authorList>
            <person name="Qin W."/>
            <person name="Zheng Y."/>
            <person name="Stahl D.A."/>
        </authorList>
    </citation>
    <scope>NUCLEOTIDE SEQUENCE [LARGE SCALE GENOMIC DNA]</scope>
    <source>
        <strain evidence="1 2">HCA1</strain>
    </source>
</reference>
<dbReference type="GeneID" id="56060172"/>
<gene>
    <name evidence="1" type="ORF">C5F47_08865</name>
</gene>
<proteinExistence type="predicted"/>
<dbReference type="AlphaFoldDB" id="A0A7D5QZQ4"/>
<evidence type="ECO:0000313" key="2">
    <source>
        <dbReference type="Proteomes" id="UP000509771"/>
    </source>
</evidence>
<dbReference type="KEGG" id="ncl:C5F47_08865"/>
<sequence>MQRVISFEDIKKWHYEGQQLELELNENDWEYRKKICTKCTIEEQKKLHCLKVNNFKDGIQETHCDKLIHARTQKNKKKIEGYIESHPLRQGT</sequence>
<organism evidence="1 2">
    <name type="scientific">Nitrosopumilus cobalaminigenes</name>
    <dbReference type="NCBI Taxonomy" id="1470066"/>
    <lineage>
        <taxon>Archaea</taxon>
        <taxon>Nitrososphaerota</taxon>
        <taxon>Nitrososphaeria</taxon>
        <taxon>Nitrosopumilales</taxon>
        <taxon>Nitrosopumilaceae</taxon>
        <taxon>Nitrosopumilus</taxon>
    </lineage>
</organism>
<keyword evidence="2" id="KW-1185">Reference proteome</keyword>
<dbReference type="Proteomes" id="UP000509771">
    <property type="component" value="Chromosome"/>
</dbReference>
<name>A0A7D5QZQ4_9ARCH</name>
<dbReference type="RefSeq" id="WP_179360759.1">
    <property type="nucleotide sequence ID" value="NZ_CP026993.1"/>
</dbReference>